<sequence length="64" mass="6477">MSLGIGAVMPPTLTETDIAGDAGRAVWVTPSHVSPPPPSPARLYSRPTNVSNVASGGHANRTGV</sequence>
<dbReference type="EMBL" id="BAABET010000003">
    <property type="protein sequence ID" value="GAA4304143.1"/>
    <property type="molecule type" value="Genomic_DNA"/>
</dbReference>
<feature type="region of interest" description="Disordered" evidence="1">
    <location>
        <begin position="29"/>
        <end position="64"/>
    </location>
</feature>
<evidence type="ECO:0000256" key="1">
    <source>
        <dbReference type="SAM" id="MobiDB-lite"/>
    </source>
</evidence>
<organism evidence="2 3">
    <name type="scientific">Streptomyces venetus</name>
    <dbReference type="NCBI Taxonomy" id="1701086"/>
    <lineage>
        <taxon>Bacteria</taxon>
        <taxon>Bacillati</taxon>
        <taxon>Actinomycetota</taxon>
        <taxon>Actinomycetes</taxon>
        <taxon>Kitasatosporales</taxon>
        <taxon>Streptomycetaceae</taxon>
        <taxon>Streptomyces</taxon>
    </lineage>
</organism>
<evidence type="ECO:0000313" key="3">
    <source>
        <dbReference type="Proteomes" id="UP001501115"/>
    </source>
</evidence>
<keyword evidence="3" id="KW-1185">Reference proteome</keyword>
<dbReference type="Proteomes" id="UP001501115">
    <property type="component" value="Unassembled WGS sequence"/>
</dbReference>
<gene>
    <name evidence="2" type="ORF">GCM10023086_21140</name>
</gene>
<protein>
    <submittedName>
        <fullName evidence="2">Uncharacterized protein</fullName>
    </submittedName>
</protein>
<evidence type="ECO:0000313" key="2">
    <source>
        <dbReference type="EMBL" id="GAA4304143.1"/>
    </source>
</evidence>
<comment type="caution">
    <text evidence="2">The sequence shown here is derived from an EMBL/GenBank/DDBJ whole genome shotgun (WGS) entry which is preliminary data.</text>
</comment>
<name>A0ABP8FHV4_9ACTN</name>
<proteinExistence type="predicted"/>
<accession>A0ABP8FHV4</accession>
<reference evidence="3" key="1">
    <citation type="journal article" date="2019" name="Int. J. Syst. Evol. Microbiol.">
        <title>The Global Catalogue of Microorganisms (GCM) 10K type strain sequencing project: providing services to taxonomists for standard genome sequencing and annotation.</title>
        <authorList>
            <consortium name="The Broad Institute Genomics Platform"/>
            <consortium name="The Broad Institute Genome Sequencing Center for Infectious Disease"/>
            <person name="Wu L."/>
            <person name="Ma J."/>
        </authorList>
    </citation>
    <scope>NUCLEOTIDE SEQUENCE [LARGE SCALE GENOMIC DNA]</scope>
    <source>
        <strain evidence="3">JCM 31290</strain>
    </source>
</reference>